<proteinExistence type="predicted"/>
<gene>
    <name evidence="1" type="ORF">MO867_02460</name>
</gene>
<sequence length="130" mass="14983">MNFHISYRPTGGIARVLFYGPVGFADRMEATALLVEKYRHRKPLRILLDLRYARTKITLEEHRQFIHYLAEHPVLQRAFIAVVHPRNRWTSPLPTHGSSLCRLSSREFVVEAEAEAWLAQIKGAPQPLAL</sequence>
<keyword evidence="2" id="KW-1185">Reference proteome</keyword>
<dbReference type="EMBL" id="JALBWM010000006">
    <property type="protein sequence ID" value="MCO1333193.1"/>
    <property type="molecule type" value="Genomic_DNA"/>
</dbReference>
<dbReference type="AlphaFoldDB" id="A0A9X2J3M2"/>
<evidence type="ECO:0000313" key="2">
    <source>
        <dbReference type="Proteomes" id="UP001139028"/>
    </source>
</evidence>
<dbReference type="Proteomes" id="UP001139028">
    <property type="component" value="Unassembled WGS sequence"/>
</dbReference>
<dbReference type="RefSeq" id="WP_252464362.1">
    <property type="nucleotide sequence ID" value="NZ_JALBWM010000006.1"/>
</dbReference>
<comment type="caution">
    <text evidence="1">The sequence shown here is derived from an EMBL/GenBank/DDBJ whole genome shotgun (WGS) entry which is preliminary data.</text>
</comment>
<evidence type="ECO:0000313" key="1">
    <source>
        <dbReference type="EMBL" id="MCO1333193.1"/>
    </source>
</evidence>
<accession>A0A9X2J3M2</accession>
<reference evidence="1" key="1">
    <citation type="journal article" date="2022" name="Arch. Microbiol.">
        <title>Microbulbifer okhotskensis sp. nov., isolated from a deep bottom sediment of the Okhotsk Sea.</title>
        <authorList>
            <person name="Romanenko L."/>
            <person name="Kurilenko V."/>
            <person name="Otstavnykh N."/>
            <person name="Velansky P."/>
            <person name="Isaeva M."/>
            <person name="Mikhailov V."/>
        </authorList>
    </citation>
    <scope>NUCLEOTIDE SEQUENCE</scope>
    <source>
        <strain evidence="1">OS29</strain>
    </source>
</reference>
<name>A0A9X2J3M2_9GAMM</name>
<protein>
    <submittedName>
        <fullName evidence="1">Uncharacterized protein</fullName>
    </submittedName>
</protein>
<organism evidence="1 2">
    <name type="scientific">Microbulbifer okhotskensis</name>
    <dbReference type="NCBI Taxonomy" id="2926617"/>
    <lineage>
        <taxon>Bacteria</taxon>
        <taxon>Pseudomonadati</taxon>
        <taxon>Pseudomonadota</taxon>
        <taxon>Gammaproteobacteria</taxon>
        <taxon>Cellvibrionales</taxon>
        <taxon>Microbulbiferaceae</taxon>
        <taxon>Microbulbifer</taxon>
    </lineage>
</organism>